<evidence type="ECO:0000259" key="15">
    <source>
        <dbReference type="PROSITE" id="PS50113"/>
    </source>
</evidence>
<comment type="caution">
    <text evidence="16">The sequence shown here is derived from an EMBL/GenBank/DDBJ whole genome shotgun (WGS) entry which is preliminary data.</text>
</comment>
<evidence type="ECO:0000259" key="13">
    <source>
        <dbReference type="PROSITE" id="PS50110"/>
    </source>
</evidence>
<dbReference type="Proteomes" id="UP000249341">
    <property type="component" value="Unassembled WGS sequence"/>
</dbReference>
<dbReference type="PANTHER" id="PTHR43065">
    <property type="entry name" value="SENSOR HISTIDINE KINASE"/>
    <property type="match status" value="1"/>
</dbReference>
<dbReference type="InterPro" id="IPR001789">
    <property type="entry name" value="Sig_transdc_resp-reg_receiver"/>
</dbReference>
<dbReference type="SUPFAM" id="SSF55785">
    <property type="entry name" value="PYP-like sensor domain (PAS domain)"/>
    <property type="match status" value="1"/>
</dbReference>
<evidence type="ECO:0000256" key="7">
    <source>
        <dbReference type="ARBA" id="ARBA00022777"/>
    </source>
</evidence>
<dbReference type="Pfam" id="PF00072">
    <property type="entry name" value="Response_reg"/>
    <property type="match status" value="1"/>
</dbReference>
<evidence type="ECO:0000313" key="16">
    <source>
        <dbReference type="EMBL" id="RAK36855.1"/>
    </source>
</evidence>
<dbReference type="SMART" id="SM00091">
    <property type="entry name" value="PAS"/>
    <property type="match status" value="1"/>
</dbReference>
<dbReference type="Gene3D" id="1.10.287.130">
    <property type="match status" value="1"/>
</dbReference>
<dbReference type="PANTHER" id="PTHR43065:SF46">
    <property type="entry name" value="C4-DICARBOXYLATE TRANSPORT SENSOR PROTEIN DCTB"/>
    <property type="match status" value="1"/>
</dbReference>
<dbReference type="EC" id="2.7.13.3" evidence="3"/>
<name>A0A327ZD04_9ACTN</name>
<dbReference type="InterPro" id="IPR000700">
    <property type="entry name" value="PAS-assoc_C"/>
</dbReference>
<dbReference type="SMART" id="SM00388">
    <property type="entry name" value="HisKA"/>
    <property type="match status" value="1"/>
</dbReference>
<dbReference type="InterPro" id="IPR036097">
    <property type="entry name" value="HisK_dim/P_sf"/>
</dbReference>
<sequence>MPEQLFLALVVCCLALVAAGIWYWSARHRVKTHMDPRVAEADAREQAARAMLEAVAEHTDDAIIGVSLGGLVTAWNAGAERIFGWTADEFIGRRIVDLADSSGVAEQYEVAMRIARGEGNLRYESRRFAKDGTPVEASLSVAPIRDSAGEISGAAVVIRDITAAKEAAEKQRAIEERTHQAQRMESLGKLAGGVAHDFNNILAIIVNYTDFAVEEAAGNEALSDDLKHVRNAADRAINLTRQLLTFTRGDTIQPQDVDLNEALAEVQAMLGRTIGAHINLITVPSADPVTVFADPGQVQQILLNLAINARDAMPDGGTLVLEANAAALDGGELDMQPPLPAGTYARLLVSDTGEGMPPEVAERIFEPFYTTKPTGKGTGLGLATVYGIVTEACGSLNVYSEPGVGTTFRIYLPLVTSPERVGAAVQRQAPPDGAGRTVLVVEDEAVLARVVTRILAGGGYHVLTATGGEEALALFRQHGCDALLTDVIMPEMSGRRVAEVIHESRPELPVLYMSGYSNGLLGTTHVLDEDIAFIEKPFTAHDLLMKLGEMVVPGLPVSPAPSASSAPALSPAPSLSSAASGAQAANVERTTVS</sequence>
<dbReference type="InterPro" id="IPR003661">
    <property type="entry name" value="HisK_dim/P_dom"/>
</dbReference>
<dbReference type="PROSITE" id="PS50113">
    <property type="entry name" value="PAC"/>
    <property type="match status" value="1"/>
</dbReference>
<dbReference type="InterPro" id="IPR004358">
    <property type="entry name" value="Sig_transdc_His_kin-like_C"/>
</dbReference>
<feature type="domain" description="Response regulatory" evidence="13">
    <location>
        <begin position="437"/>
        <end position="551"/>
    </location>
</feature>
<dbReference type="GO" id="GO:0006355">
    <property type="term" value="P:regulation of DNA-templated transcription"/>
    <property type="evidence" value="ECO:0007669"/>
    <property type="project" value="InterPro"/>
</dbReference>
<dbReference type="GO" id="GO:0000155">
    <property type="term" value="F:phosphorelay sensor kinase activity"/>
    <property type="evidence" value="ECO:0007669"/>
    <property type="project" value="InterPro"/>
</dbReference>
<dbReference type="PROSITE" id="PS50112">
    <property type="entry name" value="PAS"/>
    <property type="match status" value="1"/>
</dbReference>
<dbReference type="EMBL" id="QLMJ01000007">
    <property type="protein sequence ID" value="RAK36855.1"/>
    <property type="molecule type" value="Genomic_DNA"/>
</dbReference>
<evidence type="ECO:0000256" key="1">
    <source>
        <dbReference type="ARBA" id="ARBA00000085"/>
    </source>
</evidence>
<evidence type="ECO:0000256" key="8">
    <source>
        <dbReference type="ARBA" id="ARBA00022840"/>
    </source>
</evidence>
<feature type="domain" description="Histidine kinase" evidence="12">
    <location>
        <begin position="193"/>
        <end position="416"/>
    </location>
</feature>
<dbReference type="Gene3D" id="3.30.450.20">
    <property type="entry name" value="PAS domain"/>
    <property type="match status" value="1"/>
</dbReference>
<dbReference type="SMART" id="SM00086">
    <property type="entry name" value="PAC"/>
    <property type="match status" value="1"/>
</dbReference>
<reference evidence="16 17" key="1">
    <citation type="submission" date="2018-06" db="EMBL/GenBank/DDBJ databases">
        <title>Genomic Encyclopedia of Type Strains, Phase III (KMG-III): the genomes of soil and plant-associated and newly described type strains.</title>
        <authorList>
            <person name="Whitman W."/>
        </authorList>
    </citation>
    <scope>NUCLEOTIDE SEQUENCE [LARGE SCALE GENOMIC DNA]</scope>
    <source>
        <strain evidence="16 17">CGMCC 4.7090</strain>
    </source>
</reference>
<keyword evidence="8" id="KW-0067">ATP-binding</keyword>
<gene>
    <name evidence="16" type="ORF">B0I29_107117</name>
</gene>
<protein>
    <recommendedName>
        <fullName evidence="3">histidine kinase</fullName>
        <ecNumber evidence="3">2.7.13.3</ecNumber>
    </recommendedName>
</protein>
<feature type="compositionally biased region" description="Low complexity" evidence="11">
    <location>
        <begin position="560"/>
        <end position="585"/>
    </location>
</feature>
<keyword evidence="4 10" id="KW-0597">Phosphoprotein</keyword>
<dbReference type="InterPro" id="IPR011006">
    <property type="entry name" value="CheY-like_superfamily"/>
</dbReference>
<evidence type="ECO:0000313" key="17">
    <source>
        <dbReference type="Proteomes" id="UP000249341"/>
    </source>
</evidence>
<accession>A0A327ZD04</accession>
<feature type="region of interest" description="Disordered" evidence="11">
    <location>
        <begin position="560"/>
        <end position="593"/>
    </location>
</feature>
<keyword evidence="5" id="KW-0808">Transferase</keyword>
<dbReference type="InterPro" id="IPR001610">
    <property type="entry name" value="PAC"/>
</dbReference>
<dbReference type="Gene3D" id="3.30.565.10">
    <property type="entry name" value="Histidine kinase-like ATPase, C-terminal domain"/>
    <property type="match status" value="1"/>
</dbReference>
<evidence type="ECO:0000256" key="11">
    <source>
        <dbReference type="SAM" id="MobiDB-lite"/>
    </source>
</evidence>
<dbReference type="InterPro" id="IPR036890">
    <property type="entry name" value="HATPase_C_sf"/>
</dbReference>
<comment type="catalytic activity">
    <reaction evidence="1">
        <text>ATP + protein L-histidine = ADP + protein N-phospho-L-histidine.</text>
        <dbReference type="EC" id="2.7.13.3"/>
    </reaction>
</comment>
<dbReference type="SUPFAM" id="SSF55874">
    <property type="entry name" value="ATPase domain of HSP90 chaperone/DNA topoisomerase II/histidine kinase"/>
    <property type="match status" value="1"/>
</dbReference>
<dbReference type="InterPro" id="IPR005467">
    <property type="entry name" value="His_kinase_dom"/>
</dbReference>
<dbReference type="OrthoDB" id="9764154at2"/>
<keyword evidence="6" id="KW-0547">Nucleotide-binding</keyword>
<dbReference type="GO" id="GO:0005886">
    <property type="term" value="C:plasma membrane"/>
    <property type="evidence" value="ECO:0007669"/>
    <property type="project" value="UniProtKB-SubCell"/>
</dbReference>
<dbReference type="AlphaFoldDB" id="A0A327ZD04"/>
<evidence type="ECO:0000256" key="5">
    <source>
        <dbReference type="ARBA" id="ARBA00022679"/>
    </source>
</evidence>
<dbReference type="CDD" id="cd00130">
    <property type="entry name" value="PAS"/>
    <property type="match status" value="1"/>
</dbReference>
<evidence type="ECO:0000259" key="12">
    <source>
        <dbReference type="PROSITE" id="PS50109"/>
    </source>
</evidence>
<dbReference type="CDD" id="cd00156">
    <property type="entry name" value="REC"/>
    <property type="match status" value="1"/>
</dbReference>
<dbReference type="Pfam" id="PF02518">
    <property type="entry name" value="HATPase_c"/>
    <property type="match status" value="1"/>
</dbReference>
<comment type="subcellular location">
    <subcellularLocation>
        <location evidence="2">Cell membrane</location>
    </subcellularLocation>
</comment>
<dbReference type="SMART" id="SM00387">
    <property type="entry name" value="HATPase_c"/>
    <property type="match status" value="1"/>
</dbReference>
<dbReference type="SUPFAM" id="SSF47384">
    <property type="entry name" value="Homodimeric domain of signal transducing histidine kinase"/>
    <property type="match status" value="1"/>
</dbReference>
<dbReference type="PRINTS" id="PR00344">
    <property type="entry name" value="BCTRLSENSOR"/>
</dbReference>
<dbReference type="CDD" id="cd00082">
    <property type="entry name" value="HisKA"/>
    <property type="match status" value="1"/>
</dbReference>
<evidence type="ECO:0000256" key="2">
    <source>
        <dbReference type="ARBA" id="ARBA00004236"/>
    </source>
</evidence>
<dbReference type="GO" id="GO:0005524">
    <property type="term" value="F:ATP binding"/>
    <property type="evidence" value="ECO:0007669"/>
    <property type="project" value="UniProtKB-KW"/>
</dbReference>
<evidence type="ECO:0000256" key="4">
    <source>
        <dbReference type="ARBA" id="ARBA00022553"/>
    </source>
</evidence>
<dbReference type="Gene3D" id="3.40.50.2300">
    <property type="match status" value="1"/>
</dbReference>
<dbReference type="InterPro" id="IPR003594">
    <property type="entry name" value="HATPase_dom"/>
</dbReference>
<dbReference type="PROSITE" id="PS50109">
    <property type="entry name" value="HIS_KIN"/>
    <property type="match status" value="1"/>
</dbReference>
<evidence type="ECO:0000259" key="14">
    <source>
        <dbReference type="PROSITE" id="PS50112"/>
    </source>
</evidence>
<keyword evidence="9" id="KW-0902">Two-component regulatory system</keyword>
<feature type="domain" description="PAS" evidence="14">
    <location>
        <begin position="48"/>
        <end position="118"/>
    </location>
</feature>
<keyword evidence="7" id="KW-0418">Kinase</keyword>
<dbReference type="NCBIfam" id="TIGR00229">
    <property type="entry name" value="sensory_box"/>
    <property type="match status" value="1"/>
</dbReference>
<dbReference type="Pfam" id="PF00989">
    <property type="entry name" value="PAS"/>
    <property type="match status" value="1"/>
</dbReference>
<dbReference type="InterPro" id="IPR013767">
    <property type="entry name" value="PAS_fold"/>
</dbReference>
<evidence type="ECO:0000256" key="6">
    <source>
        <dbReference type="ARBA" id="ARBA00022741"/>
    </source>
</evidence>
<organism evidence="16 17">
    <name type="scientific">Actinoplanes lutulentus</name>
    <dbReference type="NCBI Taxonomy" id="1287878"/>
    <lineage>
        <taxon>Bacteria</taxon>
        <taxon>Bacillati</taxon>
        <taxon>Actinomycetota</taxon>
        <taxon>Actinomycetes</taxon>
        <taxon>Micromonosporales</taxon>
        <taxon>Micromonosporaceae</taxon>
        <taxon>Actinoplanes</taxon>
    </lineage>
</organism>
<proteinExistence type="predicted"/>
<dbReference type="SMART" id="SM00448">
    <property type="entry name" value="REC"/>
    <property type="match status" value="1"/>
</dbReference>
<evidence type="ECO:0000256" key="3">
    <source>
        <dbReference type="ARBA" id="ARBA00012438"/>
    </source>
</evidence>
<dbReference type="SUPFAM" id="SSF52172">
    <property type="entry name" value="CheY-like"/>
    <property type="match status" value="1"/>
</dbReference>
<evidence type="ECO:0000256" key="10">
    <source>
        <dbReference type="PROSITE-ProRule" id="PRU00169"/>
    </source>
</evidence>
<keyword evidence="17" id="KW-1185">Reference proteome</keyword>
<dbReference type="InterPro" id="IPR000014">
    <property type="entry name" value="PAS"/>
</dbReference>
<evidence type="ECO:0000256" key="9">
    <source>
        <dbReference type="ARBA" id="ARBA00023012"/>
    </source>
</evidence>
<feature type="domain" description="PAC" evidence="15">
    <location>
        <begin position="121"/>
        <end position="173"/>
    </location>
</feature>
<dbReference type="InterPro" id="IPR035965">
    <property type="entry name" value="PAS-like_dom_sf"/>
</dbReference>
<feature type="modified residue" description="4-aspartylphosphate" evidence="10">
    <location>
        <position position="486"/>
    </location>
</feature>
<dbReference type="PROSITE" id="PS50110">
    <property type="entry name" value="RESPONSE_REGULATORY"/>
    <property type="match status" value="1"/>
</dbReference>
<dbReference type="Pfam" id="PF00512">
    <property type="entry name" value="HisKA"/>
    <property type="match status" value="1"/>
</dbReference>